<dbReference type="EMBL" id="LK391709">
    <property type="protein sequence ID" value="CDR96442.1"/>
    <property type="molecule type" value="Genomic_DNA"/>
</dbReference>
<evidence type="ECO:0000313" key="2">
    <source>
        <dbReference type="Proteomes" id="UP000033188"/>
    </source>
</evidence>
<accession>A0A061D8Z4</accession>
<dbReference type="AlphaFoldDB" id="A0A061D8Z4"/>
<dbReference type="Gene3D" id="2.40.160.10">
    <property type="entry name" value="Porin"/>
    <property type="match status" value="1"/>
</dbReference>
<dbReference type="Proteomes" id="UP000033188">
    <property type="component" value="Chromosome 3"/>
</dbReference>
<proteinExistence type="predicted"/>
<dbReference type="OrthoDB" id="7827681at2759"/>
<sequence>MAPLKFEKLICGSSVDLLKKDFAHENLWELEHTDAQKGSNFVNNLKLNKDGNMLGSTLIKGDIGTLHAELKAQNSGAHYLEVSAVHPQYTPMTVHAKCEIDVPKGTYSGEVAADHVLPMNSSQLKVQPFSRDYSAFSFTNFKLNCGQVYAGAELTGKNCSLLTNYTGALGYKKQRDDKTYLVAARLFGAREYGLTSLVGNIYAGRAHGCAQNALAVALEHSFKDTTTKLKFAGLWHITEPHHPTPAYVKGRCDTEGNFAFTLFQRFSSNLAAAVGVDFNAKESVSPSTANYGFKMMLS</sequence>
<reference evidence="2" key="1">
    <citation type="journal article" date="2014" name="Nucleic Acids Res.">
        <title>The evolutionary dynamics of variant antigen genes in Babesia reveal a history of genomic innovation underlying host-parasite interaction.</title>
        <authorList>
            <person name="Jackson A.P."/>
            <person name="Otto T.D."/>
            <person name="Darby A."/>
            <person name="Ramaprasad A."/>
            <person name="Xia D."/>
            <person name="Echaide I.E."/>
            <person name="Farber M."/>
            <person name="Gahlot S."/>
            <person name="Gamble J."/>
            <person name="Gupta D."/>
            <person name="Gupta Y."/>
            <person name="Jackson L."/>
            <person name="Malandrin L."/>
            <person name="Malas T.B."/>
            <person name="Moussa E."/>
            <person name="Nair M."/>
            <person name="Reid A.J."/>
            <person name="Sanders M."/>
            <person name="Sharma J."/>
            <person name="Tracey A."/>
            <person name="Quail M.A."/>
            <person name="Weir W."/>
            <person name="Wastling J.M."/>
            <person name="Hall N."/>
            <person name="Willadsen P."/>
            <person name="Lingelbach K."/>
            <person name="Shiels B."/>
            <person name="Tait A."/>
            <person name="Berriman M."/>
            <person name="Allred D.R."/>
            <person name="Pain A."/>
        </authorList>
    </citation>
    <scope>NUCLEOTIDE SEQUENCE [LARGE SCALE GENOMIC DNA]</scope>
    <source>
        <strain evidence="2">Bond</strain>
    </source>
</reference>
<dbReference type="GeneID" id="24564983"/>
<protein>
    <submittedName>
        <fullName evidence="1">Uncharacterized protein</fullName>
    </submittedName>
</protein>
<dbReference type="InterPro" id="IPR023614">
    <property type="entry name" value="Porin_dom_sf"/>
</dbReference>
<dbReference type="VEuPathDB" id="PiroplasmaDB:BBBOND_0303460"/>
<evidence type="ECO:0000313" key="1">
    <source>
        <dbReference type="EMBL" id="CDR96442.1"/>
    </source>
</evidence>
<dbReference type="KEGG" id="bbig:BBBOND_0303460"/>
<dbReference type="RefSeq" id="XP_012768628.1">
    <property type="nucleotide sequence ID" value="XM_012913174.1"/>
</dbReference>
<organism evidence="1 2">
    <name type="scientific">Babesia bigemina</name>
    <dbReference type="NCBI Taxonomy" id="5866"/>
    <lineage>
        <taxon>Eukaryota</taxon>
        <taxon>Sar</taxon>
        <taxon>Alveolata</taxon>
        <taxon>Apicomplexa</taxon>
        <taxon>Aconoidasida</taxon>
        <taxon>Piroplasmida</taxon>
        <taxon>Babesiidae</taxon>
        <taxon>Babesia</taxon>
    </lineage>
</organism>
<dbReference type="OMA" id="FPHANKF"/>
<name>A0A061D8Z4_BABBI</name>
<gene>
    <name evidence="1" type="ORF">BBBOND_0303460</name>
</gene>
<keyword evidence="2" id="KW-1185">Reference proteome</keyword>